<name>A0A0C3GYD8_OIDMZ</name>
<evidence type="ECO:0000256" key="3">
    <source>
        <dbReference type="ARBA" id="ARBA00013036"/>
    </source>
</evidence>
<proteinExistence type="inferred from homology"/>
<dbReference type="Proteomes" id="UP000054321">
    <property type="component" value="Unassembled WGS sequence"/>
</dbReference>
<keyword evidence="4 7" id="KW-0028">Amino-acid biosynthesis</keyword>
<dbReference type="AlphaFoldDB" id="A0A0C3GYD8"/>
<keyword evidence="9" id="KW-1185">Reference proteome</keyword>
<comment type="similarity">
    <text evidence="2 7">Belongs to the chorismate synthase family.</text>
</comment>
<dbReference type="HOGENOM" id="CLU_034547_0_1_1"/>
<evidence type="ECO:0000313" key="9">
    <source>
        <dbReference type="Proteomes" id="UP000054321"/>
    </source>
</evidence>
<comment type="catalytic activity">
    <reaction evidence="7">
        <text>5-O-(1-carboxyvinyl)-3-phosphoshikimate = chorismate + phosphate</text>
        <dbReference type="Rhea" id="RHEA:21020"/>
        <dbReference type="ChEBI" id="CHEBI:29748"/>
        <dbReference type="ChEBI" id="CHEBI:43474"/>
        <dbReference type="ChEBI" id="CHEBI:57701"/>
        <dbReference type="EC" id="4.2.3.5"/>
    </reaction>
</comment>
<organism evidence="8 9">
    <name type="scientific">Oidiodendron maius (strain Zn)</name>
    <dbReference type="NCBI Taxonomy" id="913774"/>
    <lineage>
        <taxon>Eukaryota</taxon>
        <taxon>Fungi</taxon>
        <taxon>Dikarya</taxon>
        <taxon>Ascomycota</taxon>
        <taxon>Pezizomycotina</taxon>
        <taxon>Leotiomycetes</taxon>
        <taxon>Leotiomycetes incertae sedis</taxon>
        <taxon>Myxotrichaceae</taxon>
        <taxon>Oidiodendron</taxon>
    </lineage>
</organism>
<keyword evidence="6 7" id="KW-0456">Lyase</keyword>
<accession>A0A0C3GYD8</accession>
<dbReference type="GO" id="GO:0004107">
    <property type="term" value="F:chorismate synthase activity"/>
    <property type="evidence" value="ECO:0007669"/>
    <property type="project" value="UniProtKB-EC"/>
</dbReference>
<dbReference type="Pfam" id="PF01264">
    <property type="entry name" value="Chorismate_synt"/>
    <property type="match status" value="1"/>
</dbReference>
<dbReference type="SUPFAM" id="SSF103263">
    <property type="entry name" value="Chorismate synthase, AroC"/>
    <property type="match status" value="1"/>
</dbReference>
<dbReference type="InterPro" id="IPR020541">
    <property type="entry name" value="Chorismate_synthase_CS"/>
</dbReference>
<dbReference type="OrthoDB" id="1721239at2759"/>
<comment type="cofactor">
    <cofactor evidence="7">
        <name>FMNH2</name>
        <dbReference type="ChEBI" id="CHEBI:57618"/>
    </cofactor>
    <text evidence="7">Reduced FMN (FMNH(2)).</text>
</comment>
<dbReference type="Gene3D" id="3.60.150.10">
    <property type="entry name" value="Chorismate synthase AroC"/>
    <property type="match status" value="1"/>
</dbReference>
<reference evidence="9" key="2">
    <citation type="submission" date="2015-01" db="EMBL/GenBank/DDBJ databases">
        <title>Evolutionary Origins and Diversification of the Mycorrhizal Mutualists.</title>
        <authorList>
            <consortium name="DOE Joint Genome Institute"/>
            <consortium name="Mycorrhizal Genomics Consortium"/>
            <person name="Kohler A."/>
            <person name="Kuo A."/>
            <person name="Nagy L.G."/>
            <person name="Floudas D."/>
            <person name="Copeland A."/>
            <person name="Barry K.W."/>
            <person name="Cichocki N."/>
            <person name="Veneault-Fourrey C."/>
            <person name="LaButti K."/>
            <person name="Lindquist E.A."/>
            <person name="Lipzen A."/>
            <person name="Lundell T."/>
            <person name="Morin E."/>
            <person name="Murat C."/>
            <person name="Riley R."/>
            <person name="Ohm R."/>
            <person name="Sun H."/>
            <person name="Tunlid A."/>
            <person name="Henrissat B."/>
            <person name="Grigoriev I.V."/>
            <person name="Hibbett D.S."/>
            <person name="Martin F."/>
        </authorList>
    </citation>
    <scope>NUCLEOTIDE SEQUENCE [LARGE SCALE GENOMIC DNA]</scope>
    <source>
        <strain evidence="9">Zn</strain>
    </source>
</reference>
<dbReference type="InterPro" id="IPR000453">
    <property type="entry name" value="Chorismate_synth"/>
</dbReference>
<evidence type="ECO:0000256" key="7">
    <source>
        <dbReference type="RuleBase" id="RU000605"/>
    </source>
</evidence>
<dbReference type="UniPathway" id="UPA00053">
    <property type="reaction ID" value="UER00090"/>
</dbReference>
<dbReference type="EMBL" id="KN832887">
    <property type="protein sequence ID" value="KIM95256.1"/>
    <property type="molecule type" value="Genomic_DNA"/>
</dbReference>
<dbReference type="PROSITE" id="PS00787">
    <property type="entry name" value="CHORISMATE_SYNTHASE_1"/>
    <property type="match status" value="1"/>
</dbReference>
<evidence type="ECO:0000256" key="4">
    <source>
        <dbReference type="ARBA" id="ARBA00022605"/>
    </source>
</evidence>
<dbReference type="NCBIfam" id="TIGR00033">
    <property type="entry name" value="aroC"/>
    <property type="match status" value="1"/>
</dbReference>
<dbReference type="GO" id="GO:0009073">
    <property type="term" value="P:aromatic amino acid family biosynthetic process"/>
    <property type="evidence" value="ECO:0007669"/>
    <property type="project" value="UniProtKB-KW"/>
</dbReference>
<protein>
    <recommendedName>
        <fullName evidence="3 7">Chorismate synthase</fullName>
        <ecNumber evidence="3 7">4.2.3.5</ecNumber>
    </recommendedName>
</protein>
<reference evidence="8 9" key="1">
    <citation type="submission" date="2014-04" db="EMBL/GenBank/DDBJ databases">
        <authorList>
            <consortium name="DOE Joint Genome Institute"/>
            <person name="Kuo A."/>
            <person name="Martino E."/>
            <person name="Perotto S."/>
            <person name="Kohler A."/>
            <person name="Nagy L.G."/>
            <person name="Floudas D."/>
            <person name="Copeland A."/>
            <person name="Barry K.W."/>
            <person name="Cichocki N."/>
            <person name="Veneault-Fourrey C."/>
            <person name="LaButti K."/>
            <person name="Lindquist E.A."/>
            <person name="Lipzen A."/>
            <person name="Lundell T."/>
            <person name="Morin E."/>
            <person name="Murat C."/>
            <person name="Sun H."/>
            <person name="Tunlid A."/>
            <person name="Henrissat B."/>
            <person name="Grigoriev I.V."/>
            <person name="Hibbett D.S."/>
            <person name="Martin F."/>
            <person name="Nordberg H.P."/>
            <person name="Cantor M.N."/>
            <person name="Hua S.X."/>
        </authorList>
    </citation>
    <scope>NUCLEOTIDE SEQUENCE [LARGE SCALE GENOMIC DNA]</scope>
    <source>
        <strain evidence="8 9">Zn</strain>
    </source>
</reference>
<dbReference type="PANTHER" id="PTHR21085:SF0">
    <property type="entry name" value="CHORISMATE SYNTHASE"/>
    <property type="match status" value="1"/>
</dbReference>
<sequence>MATFACSRLKYFRVTTYGESHCKYVGCIVDGVPPGMALTESALTTPRDEKDRVEIQSGAEFGVKLGTPIAIIVATMDLYSRPSHADWTYLEKYGVKASSGRGRKIVALVSSIGAIDMFLPTAAHPSPSMNPAFLSVVGSITREKVDEFVPVRCPDATASKKMSEYIAEFKEREESIGGTVTYIIMNVPSGLGELMFHKIEGMLAHAMLSIPATKGFEIGSGFGGYEVPRSIHNDPFILAPANGISRPRLTTKTSNSGGIQGGIKNGAPIYFRVGFKPPPTIGQAQKTASYVGDPNTVPIVEAMSALVIIDALMVQQSRQQSRSLLPPLKMATTSAYLDDRSSYENISC</sequence>
<dbReference type="EC" id="4.2.3.5" evidence="3 7"/>
<evidence type="ECO:0000256" key="6">
    <source>
        <dbReference type="ARBA" id="ARBA00023239"/>
    </source>
</evidence>
<dbReference type="GO" id="GO:0008652">
    <property type="term" value="P:amino acid biosynthetic process"/>
    <property type="evidence" value="ECO:0007669"/>
    <property type="project" value="UniProtKB-KW"/>
</dbReference>
<evidence type="ECO:0000313" key="8">
    <source>
        <dbReference type="EMBL" id="KIM95256.1"/>
    </source>
</evidence>
<dbReference type="GO" id="GO:0005829">
    <property type="term" value="C:cytosol"/>
    <property type="evidence" value="ECO:0007669"/>
    <property type="project" value="TreeGrafter"/>
</dbReference>
<comment type="pathway">
    <text evidence="1 7">Metabolic intermediate biosynthesis; chorismate biosynthesis; chorismate from D-erythrose 4-phosphate and phosphoenolpyruvate: step 7/7.</text>
</comment>
<dbReference type="InterPro" id="IPR035904">
    <property type="entry name" value="Chorismate_synth_AroC_sf"/>
</dbReference>
<dbReference type="GO" id="GO:0009423">
    <property type="term" value="P:chorismate biosynthetic process"/>
    <property type="evidence" value="ECO:0007669"/>
    <property type="project" value="UniProtKB-UniPathway"/>
</dbReference>
<dbReference type="InParanoid" id="A0A0C3GYD8"/>
<dbReference type="STRING" id="913774.A0A0C3GYD8"/>
<gene>
    <name evidence="8" type="ORF">OIDMADRAFT_106398</name>
</gene>
<keyword evidence="5 7" id="KW-0057">Aromatic amino acid biosynthesis</keyword>
<evidence type="ECO:0000256" key="5">
    <source>
        <dbReference type="ARBA" id="ARBA00023141"/>
    </source>
</evidence>
<evidence type="ECO:0000256" key="1">
    <source>
        <dbReference type="ARBA" id="ARBA00005044"/>
    </source>
</evidence>
<dbReference type="PIRSF" id="PIRSF001456">
    <property type="entry name" value="Chorismate_synth"/>
    <property type="match status" value="1"/>
</dbReference>
<dbReference type="GO" id="GO:0010181">
    <property type="term" value="F:FMN binding"/>
    <property type="evidence" value="ECO:0007669"/>
    <property type="project" value="TreeGrafter"/>
</dbReference>
<dbReference type="PANTHER" id="PTHR21085">
    <property type="entry name" value="CHORISMATE SYNTHASE"/>
    <property type="match status" value="1"/>
</dbReference>
<evidence type="ECO:0000256" key="2">
    <source>
        <dbReference type="ARBA" id="ARBA00008014"/>
    </source>
</evidence>